<evidence type="ECO:0000313" key="4">
    <source>
        <dbReference type="EMBL" id="XCO77138.1"/>
    </source>
</evidence>
<keyword evidence="1" id="KW-0285">Flavoprotein</keyword>
<dbReference type="InterPro" id="IPR050097">
    <property type="entry name" value="Ferredoxin-NADP_redctase_2"/>
</dbReference>
<dbReference type="GO" id="GO:0016491">
    <property type="term" value="F:oxidoreductase activity"/>
    <property type="evidence" value="ECO:0007669"/>
    <property type="project" value="UniProtKB-KW"/>
</dbReference>
<dbReference type="PRINTS" id="PR00469">
    <property type="entry name" value="PNDRDTASEII"/>
</dbReference>
<gene>
    <name evidence="4" type="ORF">ABU614_10255</name>
</gene>
<dbReference type="PANTHER" id="PTHR48105">
    <property type="entry name" value="THIOREDOXIN REDUCTASE 1-RELATED-RELATED"/>
    <property type="match status" value="1"/>
</dbReference>
<evidence type="ECO:0000256" key="2">
    <source>
        <dbReference type="ARBA" id="ARBA00023002"/>
    </source>
</evidence>
<sequence length="310" mass="32578">MGVEGSDYEVVVVGGSFAGLSAALMLARASKRVLLIDAGRPRNRFAAHSHGVMGHDGKAPEELIAEALAQLMGYPSVSLKQATATAAERTALGFALRLNSGERVSGRKLVLATGVRDVPPDLPGLRERWGRSVLHCPYCHGFEYAGRPLGVLATGDISLHQALLIPEWGPTTYFTQELTDPDEAARRQLQALGVRIEPVPVIALQGEGAALSAVLLADDRTLPIDAMFVAPRIELTCDLPLQLGCELADGPLGPYVKVDELRRTSVPGVFAAGDSAAPMHSAAMALAAGAMAGLSAHRALLEERPGMLAA</sequence>
<evidence type="ECO:0000259" key="3">
    <source>
        <dbReference type="Pfam" id="PF07992"/>
    </source>
</evidence>
<keyword evidence="2" id="KW-0560">Oxidoreductase</keyword>
<dbReference type="SUPFAM" id="SSF51905">
    <property type="entry name" value="FAD/NAD(P)-binding domain"/>
    <property type="match status" value="1"/>
</dbReference>
<accession>A0AAU8MY09</accession>
<dbReference type="RefSeq" id="WP_363800475.1">
    <property type="nucleotide sequence ID" value="NZ_CP159925.1"/>
</dbReference>
<dbReference type="PRINTS" id="PR00368">
    <property type="entry name" value="FADPNR"/>
</dbReference>
<dbReference type="InterPro" id="IPR023753">
    <property type="entry name" value="FAD/NAD-binding_dom"/>
</dbReference>
<protein>
    <submittedName>
        <fullName evidence="4">NAD(P)/FAD-dependent oxidoreductase</fullName>
    </submittedName>
</protein>
<name>A0AAU8MY09_9GAMM</name>
<dbReference type="Pfam" id="PF07992">
    <property type="entry name" value="Pyr_redox_2"/>
    <property type="match status" value="1"/>
</dbReference>
<dbReference type="AlphaFoldDB" id="A0AAU8MY09"/>
<reference evidence="4" key="1">
    <citation type="submission" date="2024-06" db="EMBL/GenBank/DDBJ databases">
        <authorList>
            <person name="Li S."/>
        </authorList>
    </citation>
    <scope>NUCLEOTIDE SEQUENCE</scope>
    <source>
        <strain evidence="4">SR10</strain>
    </source>
</reference>
<proteinExistence type="predicted"/>
<feature type="domain" description="FAD/NAD(P)-binding" evidence="3">
    <location>
        <begin position="8"/>
        <end position="288"/>
    </location>
</feature>
<dbReference type="InterPro" id="IPR036188">
    <property type="entry name" value="FAD/NAD-bd_sf"/>
</dbReference>
<evidence type="ECO:0000256" key="1">
    <source>
        <dbReference type="ARBA" id="ARBA00022630"/>
    </source>
</evidence>
<organism evidence="4">
    <name type="scientific">Lysobacter firmicutimachus</name>
    <dbReference type="NCBI Taxonomy" id="1792846"/>
    <lineage>
        <taxon>Bacteria</taxon>
        <taxon>Pseudomonadati</taxon>
        <taxon>Pseudomonadota</taxon>
        <taxon>Gammaproteobacteria</taxon>
        <taxon>Lysobacterales</taxon>
        <taxon>Lysobacteraceae</taxon>
        <taxon>Lysobacter</taxon>
    </lineage>
</organism>
<dbReference type="Gene3D" id="3.50.50.60">
    <property type="entry name" value="FAD/NAD(P)-binding domain"/>
    <property type="match status" value="2"/>
</dbReference>
<dbReference type="EMBL" id="CP159925">
    <property type="protein sequence ID" value="XCO77138.1"/>
    <property type="molecule type" value="Genomic_DNA"/>
</dbReference>